<keyword evidence="6" id="KW-0804">Transcription</keyword>
<dbReference type="PROSITE" id="PS00675">
    <property type="entry name" value="SIGMA54_INTERACT_1"/>
    <property type="match status" value="1"/>
</dbReference>
<dbReference type="PROSITE" id="PS00688">
    <property type="entry name" value="SIGMA54_INTERACT_3"/>
    <property type="match status" value="1"/>
</dbReference>
<dbReference type="Gene3D" id="3.30.450.40">
    <property type="match status" value="1"/>
</dbReference>
<keyword evidence="5" id="KW-0010">Activator</keyword>
<dbReference type="Gene3D" id="3.40.50.300">
    <property type="entry name" value="P-loop containing nucleotide triphosphate hydrolases"/>
    <property type="match status" value="1"/>
</dbReference>
<dbReference type="InterPro" id="IPR029016">
    <property type="entry name" value="GAF-like_dom_sf"/>
</dbReference>
<dbReference type="SMART" id="SM00091">
    <property type="entry name" value="PAS"/>
    <property type="match status" value="1"/>
</dbReference>
<reference evidence="11 12" key="1">
    <citation type="submission" date="2020-12" db="EMBL/GenBank/DDBJ databases">
        <title>Olleya sediminilitoris sp. nov., isolated from a tidal flat.</title>
        <authorList>
            <person name="Park S."/>
            <person name="Yoon J.-H."/>
        </authorList>
    </citation>
    <scope>NUCLEOTIDE SEQUENCE [LARGE SCALE GENOMIC DNA]</scope>
    <source>
        <strain evidence="11 12">YSTF-M6</strain>
    </source>
</reference>
<evidence type="ECO:0000256" key="4">
    <source>
        <dbReference type="ARBA" id="ARBA00023125"/>
    </source>
</evidence>
<gene>
    <name evidence="11" type="ORF">JAO71_07060</name>
</gene>
<dbReference type="NCBIfam" id="TIGR00229">
    <property type="entry name" value="sensory_box"/>
    <property type="match status" value="1"/>
</dbReference>
<proteinExistence type="predicted"/>
<evidence type="ECO:0000256" key="6">
    <source>
        <dbReference type="ARBA" id="ARBA00023163"/>
    </source>
</evidence>
<evidence type="ECO:0000256" key="7">
    <source>
        <dbReference type="SAM" id="Coils"/>
    </source>
</evidence>
<dbReference type="Pfam" id="PF25601">
    <property type="entry name" value="AAA_lid_14"/>
    <property type="match status" value="1"/>
</dbReference>
<dbReference type="PANTHER" id="PTHR32071:SF117">
    <property type="entry name" value="PTS-DEPENDENT DIHYDROXYACETONE KINASE OPERON REGULATORY PROTEIN-RELATED"/>
    <property type="match status" value="1"/>
</dbReference>
<accession>A0ABS1WKC6</accession>
<dbReference type="PROSITE" id="PS00676">
    <property type="entry name" value="SIGMA54_INTERACT_2"/>
    <property type="match status" value="1"/>
</dbReference>
<evidence type="ECO:0000256" key="3">
    <source>
        <dbReference type="ARBA" id="ARBA00023015"/>
    </source>
</evidence>
<dbReference type="InterPro" id="IPR027417">
    <property type="entry name" value="P-loop_NTPase"/>
</dbReference>
<dbReference type="Pfam" id="PF00158">
    <property type="entry name" value="Sigma54_activat"/>
    <property type="match status" value="1"/>
</dbReference>
<name>A0ABS1WKC6_9FLAO</name>
<dbReference type="SMART" id="SM00382">
    <property type="entry name" value="AAA"/>
    <property type="match status" value="1"/>
</dbReference>
<feature type="domain" description="Sigma-54 factor interaction" evidence="8">
    <location>
        <begin position="360"/>
        <end position="589"/>
    </location>
</feature>
<evidence type="ECO:0000256" key="2">
    <source>
        <dbReference type="ARBA" id="ARBA00022840"/>
    </source>
</evidence>
<feature type="coiled-coil region" evidence="7">
    <location>
        <begin position="312"/>
        <end position="350"/>
    </location>
</feature>
<evidence type="ECO:0000259" key="10">
    <source>
        <dbReference type="PROSITE" id="PS50113"/>
    </source>
</evidence>
<feature type="domain" description="PAS" evidence="9">
    <location>
        <begin position="17"/>
        <end position="88"/>
    </location>
</feature>
<keyword evidence="1" id="KW-0547">Nucleotide-binding</keyword>
<dbReference type="InterPro" id="IPR025662">
    <property type="entry name" value="Sigma_54_int_dom_ATP-bd_1"/>
</dbReference>
<dbReference type="Proteomes" id="UP000605013">
    <property type="component" value="Unassembled WGS sequence"/>
</dbReference>
<evidence type="ECO:0000313" key="12">
    <source>
        <dbReference type="Proteomes" id="UP000605013"/>
    </source>
</evidence>
<organism evidence="11 12">
    <name type="scientific">Olleya sediminilitoris</name>
    <dbReference type="NCBI Taxonomy" id="2795739"/>
    <lineage>
        <taxon>Bacteria</taxon>
        <taxon>Pseudomonadati</taxon>
        <taxon>Bacteroidota</taxon>
        <taxon>Flavobacteriia</taxon>
        <taxon>Flavobacteriales</taxon>
        <taxon>Flavobacteriaceae</taxon>
    </lineage>
</organism>
<keyword evidence="2" id="KW-0067">ATP-binding</keyword>
<evidence type="ECO:0000259" key="9">
    <source>
        <dbReference type="PROSITE" id="PS50112"/>
    </source>
</evidence>
<feature type="domain" description="PAC" evidence="10">
    <location>
        <begin position="90"/>
        <end position="142"/>
    </location>
</feature>
<evidence type="ECO:0000256" key="5">
    <source>
        <dbReference type="ARBA" id="ARBA00023159"/>
    </source>
</evidence>
<dbReference type="PANTHER" id="PTHR32071">
    <property type="entry name" value="TRANSCRIPTIONAL REGULATORY PROTEIN"/>
    <property type="match status" value="1"/>
</dbReference>
<keyword evidence="7" id="KW-0175">Coiled coil</keyword>
<dbReference type="SUPFAM" id="SSF55781">
    <property type="entry name" value="GAF domain-like"/>
    <property type="match status" value="1"/>
</dbReference>
<comment type="caution">
    <text evidence="11">The sequence shown here is derived from an EMBL/GenBank/DDBJ whole genome shotgun (WGS) entry which is preliminary data.</text>
</comment>
<keyword evidence="4" id="KW-0238">DNA-binding</keyword>
<keyword evidence="12" id="KW-1185">Reference proteome</keyword>
<dbReference type="CDD" id="cd00009">
    <property type="entry name" value="AAA"/>
    <property type="match status" value="1"/>
</dbReference>
<dbReference type="InterPro" id="IPR025943">
    <property type="entry name" value="Sigma_54_int_dom_ATP-bd_2"/>
</dbReference>
<evidence type="ECO:0000256" key="1">
    <source>
        <dbReference type="ARBA" id="ARBA00022741"/>
    </source>
</evidence>
<dbReference type="InterPro" id="IPR025944">
    <property type="entry name" value="Sigma_54_int_dom_CS"/>
</dbReference>
<evidence type="ECO:0000313" key="11">
    <source>
        <dbReference type="EMBL" id="MBL7559558.1"/>
    </source>
</evidence>
<sequence length="668" mass="75815">MVEGTERKEAEKELKSEKEFSEELITSLHEGLSVVDLDSKHIKVNKALCTMTGFSEEELIGIKPPFPYWPPEKNDEVYDLFENASQKLGSNIKVTLKRKNGEYFPASLSYSMIKGNNGKVKAYFATINDISLSVKAENILKDNIILSNQRKNTIIELANLIGEDFNSSLLKIAKTSAIALDIALVTIWKYQDDDNELLSKLHYNLLTDEAQVENLTIYKKDYPDYFNIFETKNSINISDVNTDPLTKAFSEKYFKPNQITSRVDVLIYGRNKHYGIVSFECRVPNRVFTHEEESFATSIASIVSLMVESKERTLAEKEIAKTNQQLTEANLELNDLRKQLERENVYLRNELDLVFNYEEMVYGSAEFSNVLTQVEQVAPTNATVLLLGESGTGKELLARAIHNISTRNNKPLIKVNCSAIPRELIESELFGHKKGSFTGAFADKIGKFELADGGTLFLDEIGELPLDMQPKILRFLQEGEIEVVGGVETKTLDVRVIAATNRNLEEEIKKKQFREDLYFRLNVFPVNVPSLRDRKDDVPLLVEHFVDKFNKAYDKQVKYISDEAMTKLKAYNWPGNIRELENLVERALILSTGDTLIVPGFETANQKIKQRINSKDLSLDSVLRNHILEVLEGCNWKISGEKGASELLGLKPSTLRDRMSKLGIKKPK</sequence>
<dbReference type="Gene3D" id="3.30.450.20">
    <property type="entry name" value="PAS domain"/>
    <property type="match status" value="1"/>
</dbReference>
<dbReference type="Gene3D" id="1.10.10.60">
    <property type="entry name" value="Homeodomain-like"/>
    <property type="match status" value="1"/>
</dbReference>
<dbReference type="SUPFAM" id="SSF52540">
    <property type="entry name" value="P-loop containing nucleoside triphosphate hydrolases"/>
    <property type="match status" value="1"/>
</dbReference>
<dbReference type="Gene3D" id="1.10.8.60">
    <property type="match status" value="1"/>
</dbReference>
<dbReference type="InterPro" id="IPR000014">
    <property type="entry name" value="PAS"/>
</dbReference>
<dbReference type="InterPro" id="IPR003593">
    <property type="entry name" value="AAA+_ATPase"/>
</dbReference>
<dbReference type="Pfam" id="PF13426">
    <property type="entry name" value="PAS_9"/>
    <property type="match status" value="1"/>
</dbReference>
<dbReference type="PROSITE" id="PS50112">
    <property type="entry name" value="PAS"/>
    <property type="match status" value="1"/>
</dbReference>
<keyword evidence="3" id="KW-0805">Transcription regulation</keyword>
<dbReference type="SUPFAM" id="SSF55785">
    <property type="entry name" value="PYP-like sensor domain (PAS domain)"/>
    <property type="match status" value="1"/>
</dbReference>
<dbReference type="InterPro" id="IPR058031">
    <property type="entry name" value="AAA_lid_NorR"/>
</dbReference>
<dbReference type="EMBL" id="JAEMEF010000004">
    <property type="protein sequence ID" value="MBL7559558.1"/>
    <property type="molecule type" value="Genomic_DNA"/>
</dbReference>
<dbReference type="CDD" id="cd00130">
    <property type="entry name" value="PAS"/>
    <property type="match status" value="1"/>
</dbReference>
<dbReference type="InterPro" id="IPR000700">
    <property type="entry name" value="PAS-assoc_C"/>
</dbReference>
<dbReference type="PROSITE" id="PS50113">
    <property type="entry name" value="PAC"/>
    <property type="match status" value="1"/>
</dbReference>
<dbReference type="PROSITE" id="PS50045">
    <property type="entry name" value="SIGMA54_INTERACT_4"/>
    <property type="match status" value="1"/>
</dbReference>
<dbReference type="InterPro" id="IPR035965">
    <property type="entry name" value="PAS-like_dom_sf"/>
</dbReference>
<evidence type="ECO:0000259" key="8">
    <source>
        <dbReference type="PROSITE" id="PS50045"/>
    </source>
</evidence>
<dbReference type="InterPro" id="IPR002078">
    <property type="entry name" value="Sigma_54_int"/>
</dbReference>
<protein>
    <submittedName>
        <fullName evidence="11">Sigma 54-interacting transcriptional regulator</fullName>
    </submittedName>
</protein>